<evidence type="ECO:0000313" key="1">
    <source>
        <dbReference type="EnsemblPlants" id="ONIVA02G26700.1"/>
    </source>
</evidence>
<proteinExistence type="predicted"/>
<dbReference type="Gramene" id="ONIVA02G26700.1">
    <property type="protein sequence ID" value="ONIVA02G26700.1"/>
    <property type="gene ID" value="ONIVA02G26700"/>
</dbReference>
<protein>
    <submittedName>
        <fullName evidence="1">Uncharacterized protein</fullName>
    </submittedName>
</protein>
<name>A0A0E0G9S9_ORYNI</name>
<keyword evidence="2" id="KW-1185">Reference proteome</keyword>
<dbReference type="STRING" id="4536.A0A0E0G9S9"/>
<dbReference type="EnsemblPlants" id="ONIVA02G26700.1">
    <property type="protein sequence ID" value="ONIVA02G26700.1"/>
    <property type="gene ID" value="ONIVA02G26700"/>
</dbReference>
<evidence type="ECO:0000313" key="2">
    <source>
        <dbReference type="Proteomes" id="UP000006591"/>
    </source>
</evidence>
<dbReference type="Proteomes" id="UP000006591">
    <property type="component" value="Chromosome 2"/>
</dbReference>
<accession>A0A0E0G9S9</accession>
<dbReference type="AlphaFoldDB" id="A0A0E0G9S9"/>
<organism evidence="1">
    <name type="scientific">Oryza nivara</name>
    <name type="common">Indian wild rice</name>
    <name type="synonym">Oryza sativa f. spontanea</name>
    <dbReference type="NCBI Taxonomy" id="4536"/>
    <lineage>
        <taxon>Eukaryota</taxon>
        <taxon>Viridiplantae</taxon>
        <taxon>Streptophyta</taxon>
        <taxon>Embryophyta</taxon>
        <taxon>Tracheophyta</taxon>
        <taxon>Spermatophyta</taxon>
        <taxon>Magnoliopsida</taxon>
        <taxon>Liliopsida</taxon>
        <taxon>Poales</taxon>
        <taxon>Poaceae</taxon>
        <taxon>BOP clade</taxon>
        <taxon>Oryzoideae</taxon>
        <taxon>Oryzeae</taxon>
        <taxon>Oryzinae</taxon>
        <taxon>Oryza</taxon>
    </lineage>
</organism>
<sequence>MLSCEGTRSCDHRAVQATVQDCEAQCFEGHPKLLVGSKKGAGKKAFTVARRKYQ</sequence>
<reference evidence="1" key="1">
    <citation type="submission" date="2015-04" db="UniProtKB">
        <authorList>
            <consortium name="EnsemblPlants"/>
        </authorList>
    </citation>
    <scope>IDENTIFICATION</scope>
    <source>
        <strain evidence="1">SL10</strain>
    </source>
</reference>
<dbReference type="HOGENOM" id="CLU_3053704_0_0_1"/>
<reference evidence="1" key="2">
    <citation type="submission" date="2018-04" db="EMBL/GenBank/DDBJ databases">
        <title>OnivRS2 (Oryza nivara Reference Sequence Version 2).</title>
        <authorList>
            <person name="Zhang J."/>
            <person name="Kudrna D."/>
            <person name="Lee S."/>
            <person name="Talag J."/>
            <person name="Rajasekar S."/>
            <person name="Welchert J."/>
            <person name="Hsing Y.-I."/>
            <person name="Wing R.A."/>
        </authorList>
    </citation>
    <scope>NUCLEOTIDE SEQUENCE [LARGE SCALE GENOMIC DNA]</scope>
    <source>
        <strain evidence="1">SL10</strain>
    </source>
</reference>